<keyword evidence="5 13" id="KW-0349">Heme</keyword>
<protein>
    <recommendedName>
        <fullName evidence="17">Cytochrome P450</fullName>
    </recommendedName>
</protein>
<dbReference type="AlphaFoldDB" id="A0A1B6FX98"/>
<dbReference type="GO" id="GO:0004497">
    <property type="term" value="F:monooxygenase activity"/>
    <property type="evidence" value="ECO:0007669"/>
    <property type="project" value="UniProtKB-KW"/>
</dbReference>
<comment type="cofactor">
    <cofactor evidence="1 13">
        <name>heme</name>
        <dbReference type="ChEBI" id="CHEBI:30413"/>
    </cofactor>
</comment>
<evidence type="ECO:0000256" key="5">
    <source>
        <dbReference type="ARBA" id="ARBA00022617"/>
    </source>
</evidence>
<evidence type="ECO:0000256" key="3">
    <source>
        <dbReference type="ARBA" id="ARBA00004406"/>
    </source>
</evidence>
<dbReference type="CDD" id="cd20628">
    <property type="entry name" value="CYP4"/>
    <property type="match status" value="1"/>
</dbReference>
<dbReference type="GO" id="GO:0016705">
    <property type="term" value="F:oxidoreductase activity, acting on paired donors, with incorporation or reduction of molecular oxygen"/>
    <property type="evidence" value="ECO:0007669"/>
    <property type="project" value="InterPro"/>
</dbReference>
<dbReference type="InterPro" id="IPR036396">
    <property type="entry name" value="Cyt_P450_sf"/>
</dbReference>
<keyword evidence="6 13" id="KW-0479">Metal-binding</keyword>
<dbReference type="SUPFAM" id="SSF48264">
    <property type="entry name" value="Cytochrome P450"/>
    <property type="match status" value="1"/>
</dbReference>
<dbReference type="InterPro" id="IPR002401">
    <property type="entry name" value="Cyt_P450_E_grp-I"/>
</dbReference>
<keyword evidence="10 13" id="KW-0408">Iron</keyword>
<feature type="binding site" description="axial binding residue" evidence="13">
    <location>
        <position position="450"/>
    </location>
    <ligand>
        <name>heme</name>
        <dbReference type="ChEBI" id="CHEBI:30413"/>
    </ligand>
    <ligandPart>
        <name>Fe</name>
        <dbReference type="ChEBI" id="CHEBI:18248"/>
    </ligandPart>
</feature>
<feature type="signal peptide" evidence="15">
    <location>
        <begin position="1"/>
        <end position="21"/>
    </location>
</feature>
<dbReference type="InterPro" id="IPR017972">
    <property type="entry name" value="Cyt_P450_CS"/>
</dbReference>
<evidence type="ECO:0000256" key="13">
    <source>
        <dbReference type="PIRSR" id="PIRSR602401-1"/>
    </source>
</evidence>
<evidence type="ECO:0000256" key="15">
    <source>
        <dbReference type="SAM" id="SignalP"/>
    </source>
</evidence>
<proteinExistence type="inferred from homology"/>
<comment type="subcellular location">
    <subcellularLocation>
        <location evidence="3">Endoplasmic reticulum membrane</location>
        <topology evidence="3">Peripheral membrane protein</topology>
    </subcellularLocation>
    <subcellularLocation>
        <location evidence="2">Microsome membrane</location>
        <topology evidence="2">Peripheral membrane protein</topology>
    </subcellularLocation>
</comment>
<keyword evidence="15" id="KW-0732">Signal</keyword>
<keyword evidence="8" id="KW-0492">Microsome</keyword>
<evidence type="ECO:0000256" key="14">
    <source>
        <dbReference type="RuleBase" id="RU000461"/>
    </source>
</evidence>
<dbReference type="GO" id="GO:0005789">
    <property type="term" value="C:endoplasmic reticulum membrane"/>
    <property type="evidence" value="ECO:0007669"/>
    <property type="project" value="UniProtKB-SubCell"/>
</dbReference>
<keyword evidence="12" id="KW-0472">Membrane</keyword>
<name>A0A1B6FX98_9HEMI</name>
<keyword evidence="7" id="KW-0256">Endoplasmic reticulum</keyword>
<accession>A0A1B6FX98</accession>
<evidence type="ECO:0000256" key="8">
    <source>
        <dbReference type="ARBA" id="ARBA00022848"/>
    </source>
</evidence>
<organism evidence="16">
    <name type="scientific">Cuerna arida</name>
    <dbReference type="NCBI Taxonomy" id="1464854"/>
    <lineage>
        <taxon>Eukaryota</taxon>
        <taxon>Metazoa</taxon>
        <taxon>Ecdysozoa</taxon>
        <taxon>Arthropoda</taxon>
        <taxon>Hexapoda</taxon>
        <taxon>Insecta</taxon>
        <taxon>Pterygota</taxon>
        <taxon>Neoptera</taxon>
        <taxon>Paraneoptera</taxon>
        <taxon>Hemiptera</taxon>
        <taxon>Auchenorrhyncha</taxon>
        <taxon>Membracoidea</taxon>
        <taxon>Cicadellidae</taxon>
        <taxon>Cicadellinae</taxon>
        <taxon>Proconiini</taxon>
        <taxon>Cuerna</taxon>
    </lineage>
</organism>
<dbReference type="GO" id="GO:0005506">
    <property type="term" value="F:iron ion binding"/>
    <property type="evidence" value="ECO:0007669"/>
    <property type="project" value="InterPro"/>
</dbReference>
<evidence type="ECO:0008006" key="17">
    <source>
        <dbReference type="Google" id="ProtNLM"/>
    </source>
</evidence>
<evidence type="ECO:0000256" key="7">
    <source>
        <dbReference type="ARBA" id="ARBA00022824"/>
    </source>
</evidence>
<evidence type="ECO:0000256" key="6">
    <source>
        <dbReference type="ARBA" id="ARBA00022723"/>
    </source>
</evidence>
<evidence type="ECO:0000256" key="2">
    <source>
        <dbReference type="ARBA" id="ARBA00004174"/>
    </source>
</evidence>
<dbReference type="PROSITE" id="PS00086">
    <property type="entry name" value="CYTOCHROME_P450"/>
    <property type="match status" value="1"/>
</dbReference>
<comment type="similarity">
    <text evidence="4 14">Belongs to the cytochrome P450 family.</text>
</comment>
<evidence type="ECO:0000256" key="9">
    <source>
        <dbReference type="ARBA" id="ARBA00023002"/>
    </source>
</evidence>
<dbReference type="GO" id="GO:0020037">
    <property type="term" value="F:heme binding"/>
    <property type="evidence" value="ECO:0007669"/>
    <property type="project" value="InterPro"/>
</dbReference>
<evidence type="ECO:0000256" key="4">
    <source>
        <dbReference type="ARBA" id="ARBA00010617"/>
    </source>
</evidence>
<dbReference type="InterPro" id="IPR050196">
    <property type="entry name" value="Cytochrome_P450_Monoox"/>
</dbReference>
<dbReference type="PANTHER" id="PTHR24291:SF189">
    <property type="entry name" value="CYTOCHROME P450 4C3-RELATED"/>
    <property type="match status" value="1"/>
</dbReference>
<keyword evidence="11 14" id="KW-0503">Monooxygenase</keyword>
<keyword evidence="9 14" id="KW-0560">Oxidoreductase</keyword>
<evidence type="ECO:0000256" key="10">
    <source>
        <dbReference type="ARBA" id="ARBA00023004"/>
    </source>
</evidence>
<evidence type="ECO:0000256" key="1">
    <source>
        <dbReference type="ARBA" id="ARBA00001971"/>
    </source>
</evidence>
<dbReference type="Gene3D" id="1.10.630.10">
    <property type="entry name" value="Cytochrome P450"/>
    <property type="match status" value="1"/>
</dbReference>
<feature type="chain" id="PRO_5008583257" description="Cytochrome P450" evidence="15">
    <location>
        <begin position="22"/>
        <end position="502"/>
    </location>
</feature>
<evidence type="ECO:0000313" key="16">
    <source>
        <dbReference type="EMBL" id="JAS54751.1"/>
    </source>
</evidence>
<dbReference type="PANTHER" id="PTHR24291">
    <property type="entry name" value="CYTOCHROME P450 FAMILY 4"/>
    <property type="match status" value="1"/>
</dbReference>
<dbReference type="EMBL" id="GECZ01015018">
    <property type="protein sequence ID" value="JAS54751.1"/>
    <property type="molecule type" value="Transcribed_RNA"/>
</dbReference>
<gene>
    <name evidence="16" type="ORF">g.22597</name>
</gene>
<reference evidence="16" key="1">
    <citation type="submission" date="2015-11" db="EMBL/GenBank/DDBJ databases">
        <title>De novo transcriptome assembly of four potential Pierce s Disease insect vectors from Arizona vineyards.</title>
        <authorList>
            <person name="Tassone E.E."/>
        </authorList>
    </citation>
    <scope>NUCLEOTIDE SEQUENCE</scope>
</reference>
<dbReference type="Pfam" id="PF00067">
    <property type="entry name" value="p450"/>
    <property type="match status" value="1"/>
</dbReference>
<dbReference type="PRINTS" id="PR00463">
    <property type="entry name" value="EP450I"/>
</dbReference>
<evidence type="ECO:0000256" key="12">
    <source>
        <dbReference type="ARBA" id="ARBA00023136"/>
    </source>
</evidence>
<sequence length="502" mass="57212">MIILLLISLLSLLILYYIVEQQRTSRMRTIISKVPGPTKYPIIGSSLEFGRNSVELLKNLQRMSADYGPVFKVWMGPTLYVVLSDARDIEVVLSSSVHLNKPQVYDFLEKWLGTGLVSAPAVRWKSQRRILTPAFHFKVLETYIDIFNTNARIMMGQLEKEVGNEKFDIAPYVDKCTLDVICETAMATSIDAQLNEESQFTKSLKVVSNAVLVRAFKPWLFPEFTFNLSTLGREFAKHLEYINSYVDKVIAQKKQSMASFQPTNDTTKDENFYGTKQRHVFLDLLLMYASDPSVDLSDKDIRDEVNTFMFAGHDTTASTIGFAIHLLASHPDVQERAREEVKSMLDDSDKDPTYQDLLNLKYLEQVIKETLRLYPAVPYIGRKLFQDLTLPSGYTIPSGAALSLFFYKLHRDPEVFPEPDKFNPDNFLPERLVGRFAFTYTPFSAGPRNCIGQKFAMLEMKAILSRLLLTYNIMAQPPAPVLASELILRSDTGINVRLEKRT</sequence>
<evidence type="ECO:0000256" key="11">
    <source>
        <dbReference type="ARBA" id="ARBA00023033"/>
    </source>
</evidence>
<dbReference type="InterPro" id="IPR001128">
    <property type="entry name" value="Cyt_P450"/>
</dbReference>
<dbReference type="PRINTS" id="PR00385">
    <property type="entry name" value="P450"/>
</dbReference>